<dbReference type="GO" id="GO:0000981">
    <property type="term" value="F:DNA-binding transcription factor activity, RNA polymerase II-specific"/>
    <property type="evidence" value="ECO:0007669"/>
    <property type="project" value="InterPro"/>
</dbReference>
<keyword evidence="4" id="KW-0539">Nucleus</keyword>
<dbReference type="PRINTS" id="PR00755">
    <property type="entry name" value="AFLATOXINBRP"/>
</dbReference>
<dbReference type="InterPro" id="IPR050675">
    <property type="entry name" value="OAF3"/>
</dbReference>
<feature type="region of interest" description="Disordered" evidence="5">
    <location>
        <begin position="298"/>
        <end position="326"/>
    </location>
</feature>
<evidence type="ECO:0000256" key="1">
    <source>
        <dbReference type="ARBA" id="ARBA00023015"/>
    </source>
</evidence>
<dbReference type="PANTHER" id="PTHR31069">
    <property type="entry name" value="OLEATE-ACTIVATED TRANSCRIPTION FACTOR 1-RELATED"/>
    <property type="match status" value="1"/>
</dbReference>
<dbReference type="OrthoDB" id="2740448at2759"/>
<sequence length="423" mass="45974">MAEMPAPIFSPTAATTAIVPPHRDDRPLRSSCGQCNQAKVKCSKDRPTCRRCATRNTPCVYSISLRGIKRPRPRQEADQTCPPKEKKRVLSIPSPVSSETLPTTTVDITVQPACPPNFGNSDIYSEGFVDDDLAGLLSLNPFDTPLSDPTAFPFSLDVPDSRLVPSTQPAVAPQMVPHSMTIPLSPISPPSSRDGHSHYGATGPTTTTTSGLNSPVPASVTCWCQQSISFKLTELSMPKPPSSTFILDDFLTEHRANMALCTNVLNCPDPHRTHGMILLTQMIALLHHMTAAFDQLLPRGDTSGQQQPPPPPPTPSSRATSTSPIDHRKEQISNANTLRAELAKLGVLIQEFDRRYCALDNSGFGNETFLLSPLFANLQWKTQCNSHPVQRCQTCQTPFKQSASIRSYSVPILLGATPHNGPP</sequence>
<name>Q5AWV7_EMENI</name>
<evidence type="ECO:0000256" key="3">
    <source>
        <dbReference type="ARBA" id="ARBA00023163"/>
    </source>
</evidence>
<dbReference type="KEGG" id="ani:ANIA_07223"/>
<dbReference type="AlphaFoldDB" id="Q5AWV7"/>
<evidence type="ECO:0000256" key="5">
    <source>
        <dbReference type="SAM" id="MobiDB-lite"/>
    </source>
</evidence>
<gene>
    <name evidence="7" type="ORF">ANIA_07223</name>
</gene>
<dbReference type="CDD" id="cd00067">
    <property type="entry name" value="GAL4"/>
    <property type="match status" value="1"/>
</dbReference>
<accession>C8VCZ1</accession>
<evidence type="ECO:0000256" key="2">
    <source>
        <dbReference type="ARBA" id="ARBA00023125"/>
    </source>
</evidence>
<feature type="region of interest" description="Disordered" evidence="5">
    <location>
        <begin position="1"/>
        <end position="30"/>
    </location>
</feature>
<dbReference type="GO" id="GO:0008270">
    <property type="term" value="F:zinc ion binding"/>
    <property type="evidence" value="ECO:0007669"/>
    <property type="project" value="InterPro"/>
</dbReference>
<dbReference type="InParanoid" id="Q5AWV7"/>
<feature type="region of interest" description="Disordered" evidence="5">
    <location>
        <begin position="184"/>
        <end position="213"/>
    </location>
</feature>
<keyword evidence="1" id="KW-0805">Transcription regulation</keyword>
<reference evidence="8" key="1">
    <citation type="journal article" date="2005" name="Nature">
        <title>Sequencing of Aspergillus nidulans and comparative analysis with A. fumigatus and A. oryzae.</title>
        <authorList>
            <person name="Galagan J.E."/>
            <person name="Calvo S.E."/>
            <person name="Cuomo C."/>
            <person name="Ma L.J."/>
            <person name="Wortman J.R."/>
            <person name="Batzoglou S."/>
            <person name="Lee S.I."/>
            <person name="Basturkmen M."/>
            <person name="Spevak C.C."/>
            <person name="Clutterbuck J."/>
            <person name="Kapitonov V."/>
            <person name="Jurka J."/>
            <person name="Scazzocchio C."/>
            <person name="Farman M."/>
            <person name="Butler J."/>
            <person name="Purcell S."/>
            <person name="Harris S."/>
            <person name="Braus G.H."/>
            <person name="Draht O."/>
            <person name="Busch S."/>
            <person name="D'Enfert C."/>
            <person name="Bouchier C."/>
            <person name="Goldman G.H."/>
            <person name="Bell-Pedersen D."/>
            <person name="Griffiths-Jones S."/>
            <person name="Doonan J.H."/>
            <person name="Yu J."/>
            <person name="Vienken K."/>
            <person name="Pain A."/>
            <person name="Freitag M."/>
            <person name="Selker E.U."/>
            <person name="Archer D.B."/>
            <person name="Penalva M.A."/>
            <person name="Oakley B.R."/>
            <person name="Momany M."/>
            <person name="Tanaka T."/>
            <person name="Kumagai T."/>
            <person name="Asai K."/>
            <person name="Machida M."/>
            <person name="Nierman W.C."/>
            <person name="Denning D.W."/>
            <person name="Caddick M."/>
            <person name="Hynes M."/>
            <person name="Paoletti M."/>
            <person name="Fischer R."/>
            <person name="Miller B."/>
            <person name="Dyer P."/>
            <person name="Sachs M.S."/>
            <person name="Osmani S.A."/>
            <person name="Birren B.W."/>
        </authorList>
    </citation>
    <scope>NUCLEOTIDE SEQUENCE [LARGE SCALE GENOMIC DNA]</scope>
    <source>
        <strain evidence="8">FGSC A4 / ATCC 38163 / CBS 112.46 / NRRL 194 / M139</strain>
    </source>
</reference>
<keyword evidence="2" id="KW-0238">DNA-binding</keyword>
<dbReference type="HOGENOM" id="CLU_648945_0_0_1"/>
<dbReference type="GeneID" id="2870068"/>
<keyword evidence="3" id="KW-0804">Transcription</keyword>
<dbReference type="Proteomes" id="UP000000560">
    <property type="component" value="Chromosome IV"/>
</dbReference>
<organism evidence="7 8">
    <name type="scientific">Emericella nidulans (strain FGSC A4 / ATCC 38163 / CBS 112.46 / NRRL 194 / M139)</name>
    <name type="common">Aspergillus nidulans</name>
    <dbReference type="NCBI Taxonomy" id="227321"/>
    <lineage>
        <taxon>Eukaryota</taxon>
        <taxon>Fungi</taxon>
        <taxon>Dikarya</taxon>
        <taxon>Ascomycota</taxon>
        <taxon>Pezizomycotina</taxon>
        <taxon>Eurotiomycetes</taxon>
        <taxon>Eurotiomycetidae</taxon>
        <taxon>Eurotiales</taxon>
        <taxon>Aspergillaceae</taxon>
        <taxon>Aspergillus</taxon>
        <taxon>Aspergillus subgen. Nidulantes</taxon>
    </lineage>
</organism>
<dbReference type="OMA" id="NIDIDTH"/>
<evidence type="ECO:0000313" key="8">
    <source>
        <dbReference type="Proteomes" id="UP000000560"/>
    </source>
</evidence>
<dbReference type="Gene3D" id="4.10.240.10">
    <property type="entry name" value="Zn(2)-C6 fungal-type DNA-binding domain"/>
    <property type="match status" value="1"/>
</dbReference>
<dbReference type="Pfam" id="PF00172">
    <property type="entry name" value="Zn_clus"/>
    <property type="match status" value="1"/>
</dbReference>
<dbReference type="VEuPathDB" id="FungiDB:AN7223"/>
<reference evidence="8" key="2">
    <citation type="journal article" date="2009" name="Fungal Genet. Biol.">
        <title>The 2008 update of the Aspergillus nidulans genome annotation: a community effort.</title>
        <authorList>
            <person name="Wortman J.R."/>
            <person name="Gilsenan J.M."/>
            <person name="Joardar V."/>
            <person name="Deegan J."/>
            <person name="Clutterbuck J."/>
            <person name="Andersen M.R."/>
            <person name="Archer D."/>
            <person name="Bencina M."/>
            <person name="Braus G."/>
            <person name="Coutinho P."/>
            <person name="von Dohren H."/>
            <person name="Doonan J."/>
            <person name="Driessen A.J."/>
            <person name="Durek P."/>
            <person name="Espeso E."/>
            <person name="Fekete E."/>
            <person name="Flipphi M."/>
            <person name="Estrada C.G."/>
            <person name="Geysens S."/>
            <person name="Goldman G."/>
            <person name="de Groot P.W."/>
            <person name="Hansen K."/>
            <person name="Harris S.D."/>
            <person name="Heinekamp T."/>
            <person name="Helmstaedt K."/>
            <person name="Henrissat B."/>
            <person name="Hofmann G."/>
            <person name="Homan T."/>
            <person name="Horio T."/>
            <person name="Horiuchi H."/>
            <person name="James S."/>
            <person name="Jones M."/>
            <person name="Karaffa L."/>
            <person name="Karanyi Z."/>
            <person name="Kato M."/>
            <person name="Keller N."/>
            <person name="Kelly D.E."/>
            <person name="Kiel J.A."/>
            <person name="Kim J.M."/>
            <person name="van der Klei I.J."/>
            <person name="Klis F.M."/>
            <person name="Kovalchuk A."/>
            <person name="Krasevec N."/>
            <person name="Kubicek C.P."/>
            <person name="Liu B."/>
            <person name="Maccabe A."/>
            <person name="Meyer V."/>
            <person name="Mirabito P."/>
            <person name="Miskei M."/>
            <person name="Mos M."/>
            <person name="Mullins J."/>
            <person name="Nelson D.R."/>
            <person name="Nielsen J."/>
            <person name="Oakley B.R."/>
            <person name="Osmani S.A."/>
            <person name="Pakula T."/>
            <person name="Paszewski A."/>
            <person name="Paulsen I."/>
            <person name="Pilsyk S."/>
            <person name="Pocsi I."/>
            <person name="Punt P.J."/>
            <person name="Ram A.F."/>
            <person name="Ren Q."/>
            <person name="Robellet X."/>
            <person name="Robson G."/>
            <person name="Seiboth B."/>
            <person name="van Solingen P."/>
            <person name="Specht T."/>
            <person name="Sun J."/>
            <person name="Taheri-Talesh N."/>
            <person name="Takeshita N."/>
            <person name="Ussery D."/>
            <person name="vanKuyk P.A."/>
            <person name="Visser H."/>
            <person name="van de Vondervoort P.J."/>
            <person name="de Vries R.P."/>
            <person name="Walton J."/>
            <person name="Xiang X."/>
            <person name="Xiong Y."/>
            <person name="Zeng A.P."/>
            <person name="Brandt B.W."/>
            <person name="Cornell M.J."/>
            <person name="van den Hondel C.A."/>
            <person name="Visser J."/>
            <person name="Oliver S.G."/>
            <person name="Turner G."/>
        </authorList>
    </citation>
    <scope>GENOME REANNOTATION</scope>
    <source>
        <strain evidence="8">FGSC A4 / ATCC 38163 / CBS 112.46 / NRRL 194 / M139</strain>
    </source>
</reference>
<proteinExistence type="predicted"/>
<dbReference type="SMART" id="SM00066">
    <property type="entry name" value="GAL4"/>
    <property type="match status" value="1"/>
</dbReference>
<dbReference type="EMBL" id="BN001304">
    <property type="protein sequence ID" value="CBF78822.1"/>
    <property type="molecule type" value="Genomic_DNA"/>
</dbReference>
<feature type="domain" description="Zn(2)-C6 fungal-type" evidence="6">
    <location>
        <begin position="31"/>
        <end position="61"/>
    </location>
</feature>
<dbReference type="SUPFAM" id="SSF57701">
    <property type="entry name" value="Zn2/Cys6 DNA-binding domain"/>
    <property type="match status" value="1"/>
</dbReference>
<evidence type="ECO:0000313" key="7">
    <source>
        <dbReference type="EMBL" id="CBF78822.1"/>
    </source>
</evidence>
<dbReference type="PROSITE" id="PS50048">
    <property type="entry name" value="ZN2_CY6_FUNGAL_2"/>
    <property type="match status" value="1"/>
</dbReference>
<dbReference type="PANTHER" id="PTHR31069:SF31">
    <property type="entry name" value="MONODICTYPHENONE CLUSTER TRANSCRIPTION FACTOR-RELATED"/>
    <property type="match status" value="1"/>
</dbReference>
<accession>Q5AWV7</accession>
<dbReference type="InterPro" id="IPR036864">
    <property type="entry name" value="Zn2-C6_fun-type_DNA-bd_sf"/>
</dbReference>
<evidence type="ECO:0000256" key="4">
    <source>
        <dbReference type="ARBA" id="ARBA00023242"/>
    </source>
</evidence>
<keyword evidence="8" id="KW-1185">Reference proteome</keyword>
<dbReference type="GO" id="GO:0003677">
    <property type="term" value="F:DNA binding"/>
    <property type="evidence" value="ECO:0007669"/>
    <property type="project" value="UniProtKB-KW"/>
</dbReference>
<protein>
    <submittedName>
        <fullName evidence="7">Zn(II)2Cys6 transcription factor (Eurofung)</fullName>
    </submittedName>
</protein>
<evidence type="ECO:0000259" key="6">
    <source>
        <dbReference type="PROSITE" id="PS50048"/>
    </source>
</evidence>
<dbReference type="RefSeq" id="XP_680492.1">
    <property type="nucleotide sequence ID" value="XM_675400.1"/>
</dbReference>
<dbReference type="InterPro" id="IPR001138">
    <property type="entry name" value="Zn2Cys6_DnaBD"/>
</dbReference>